<evidence type="ECO:0000256" key="1">
    <source>
        <dbReference type="SAM" id="Phobius"/>
    </source>
</evidence>
<evidence type="ECO:0000313" key="2">
    <source>
        <dbReference type="EMBL" id="OAE27409.1"/>
    </source>
</evidence>
<dbReference type="Proteomes" id="UP000077202">
    <property type="component" value="Unassembled WGS sequence"/>
</dbReference>
<comment type="caution">
    <text evidence="2">The sequence shown here is derived from an EMBL/GenBank/DDBJ whole genome shotgun (WGS) entry which is preliminary data.</text>
</comment>
<protein>
    <submittedName>
        <fullName evidence="2">Uncharacterized protein</fullName>
    </submittedName>
</protein>
<keyword evidence="1" id="KW-1133">Transmembrane helix</keyword>
<organism evidence="2 3">
    <name type="scientific">Marchantia polymorpha subsp. ruderalis</name>
    <dbReference type="NCBI Taxonomy" id="1480154"/>
    <lineage>
        <taxon>Eukaryota</taxon>
        <taxon>Viridiplantae</taxon>
        <taxon>Streptophyta</taxon>
        <taxon>Embryophyta</taxon>
        <taxon>Marchantiophyta</taxon>
        <taxon>Marchantiopsida</taxon>
        <taxon>Marchantiidae</taxon>
        <taxon>Marchantiales</taxon>
        <taxon>Marchantiaceae</taxon>
        <taxon>Marchantia</taxon>
    </lineage>
</organism>
<accession>A0A176W2Z3</accession>
<dbReference type="AlphaFoldDB" id="A0A176W2Z3"/>
<gene>
    <name evidence="2" type="ORF">AXG93_2015s1380</name>
</gene>
<keyword evidence="1" id="KW-0812">Transmembrane</keyword>
<dbReference type="EMBL" id="LVLJ01001907">
    <property type="protein sequence ID" value="OAE27409.1"/>
    <property type="molecule type" value="Genomic_DNA"/>
</dbReference>
<sequence length="171" mass="19562">MEYKAGAIKDTRSDFLNLSGPYYLMYTLPVFLFAILTLVYLELLRKYPEREQRTSELPKWSRFWAKFSNAMWTQSILVGTPMGILTAADLALITVVGFGFLLLFCNRLLPALDLVDHTQMKPGRERLRARQRVSVRVTNVEHLHYLPIVHGSPSRPQVGRCEYAPGAETES</sequence>
<name>A0A176W2Z3_MARPO</name>
<reference evidence="2" key="1">
    <citation type="submission" date="2016-03" db="EMBL/GenBank/DDBJ databases">
        <title>Mechanisms controlling the formation of the plant cell surface in tip-growing cells are functionally conserved among land plants.</title>
        <authorList>
            <person name="Honkanen S."/>
            <person name="Jones V.A."/>
            <person name="Morieri G."/>
            <person name="Champion C."/>
            <person name="Hetherington A.J."/>
            <person name="Kelly S."/>
            <person name="Saint-Marcoux D."/>
            <person name="Proust H."/>
            <person name="Prescott H."/>
            <person name="Dolan L."/>
        </authorList>
    </citation>
    <scope>NUCLEOTIDE SEQUENCE [LARGE SCALE GENOMIC DNA]</scope>
    <source>
        <tissue evidence="2">Whole gametophyte</tissue>
    </source>
</reference>
<evidence type="ECO:0000313" key="3">
    <source>
        <dbReference type="Proteomes" id="UP000077202"/>
    </source>
</evidence>
<proteinExistence type="predicted"/>
<keyword evidence="3" id="KW-1185">Reference proteome</keyword>
<feature type="transmembrane region" description="Helical" evidence="1">
    <location>
        <begin position="23"/>
        <end position="43"/>
    </location>
</feature>
<keyword evidence="1" id="KW-0472">Membrane</keyword>